<dbReference type="EMBL" id="CM020618">
    <property type="protein sequence ID" value="KAK1860791.1"/>
    <property type="molecule type" value="Genomic_DNA"/>
</dbReference>
<dbReference type="Proteomes" id="UP000798662">
    <property type="component" value="Chromosome 1"/>
</dbReference>
<organism evidence="1 2">
    <name type="scientific">Pyropia yezoensis</name>
    <name type="common">Susabi-nori</name>
    <name type="synonym">Porphyra yezoensis</name>
    <dbReference type="NCBI Taxonomy" id="2788"/>
    <lineage>
        <taxon>Eukaryota</taxon>
        <taxon>Rhodophyta</taxon>
        <taxon>Bangiophyceae</taxon>
        <taxon>Bangiales</taxon>
        <taxon>Bangiaceae</taxon>
        <taxon>Pyropia</taxon>
    </lineage>
</organism>
<keyword evidence="2" id="KW-1185">Reference proteome</keyword>
<accession>A0ACC3BS04</accession>
<proteinExistence type="predicted"/>
<gene>
    <name evidence="1" type="ORF">I4F81_003378</name>
</gene>
<evidence type="ECO:0000313" key="1">
    <source>
        <dbReference type="EMBL" id="KAK1860791.1"/>
    </source>
</evidence>
<evidence type="ECO:0000313" key="2">
    <source>
        <dbReference type="Proteomes" id="UP000798662"/>
    </source>
</evidence>
<sequence length="116" mass="11709">MHVAVARDGSVWCPPTAVAPLLPRGAVAVLLRLGNDTVDAPGLGLTLTRGEAAVWVVHPSGLTCVAYALPPVVGDAVTAPLRAAWAAGVPPLPVHVVLGGARRVMAAARWLVAGGM</sequence>
<name>A0ACC3BS04_PYRYE</name>
<comment type="caution">
    <text evidence="1">The sequence shown here is derived from an EMBL/GenBank/DDBJ whole genome shotgun (WGS) entry which is preliminary data.</text>
</comment>
<reference evidence="1" key="1">
    <citation type="submission" date="2019-11" db="EMBL/GenBank/DDBJ databases">
        <title>Nori genome reveals adaptations in red seaweeds to the harsh intertidal environment.</title>
        <authorList>
            <person name="Wang D."/>
            <person name="Mao Y."/>
        </authorList>
    </citation>
    <scope>NUCLEOTIDE SEQUENCE</scope>
    <source>
        <tissue evidence="1">Gametophyte</tissue>
    </source>
</reference>
<protein>
    <submittedName>
        <fullName evidence="1">Uncharacterized protein</fullName>
    </submittedName>
</protein>